<accession>A0A418ZWP9</accession>
<name>A0A418ZWP9_9RHOB</name>
<dbReference type="InterPro" id="IPR038732">
    <property type="entry name" value="HpyO/CreE_NAD-binding"/>
</dbReference>
<evidence type="ECO:0000313" key="3">
    <source>
        <dbReference type="Proteomes" id="UP000285530"/>
    </source>
</evidence>
<dbReference type="InterPro" id="IPR036188">
    <property type="entry name" value="FAD/NAD-bd_sf"/>
</dbReference>
<reference evidence="2 3" key="1">
    <citation type="submission" date="2018-09" db="EMBL/GenBank/DDBJ databases">
        <title>Paracoccus onubensis nov. sp. a moderate halophilic bacterium isolated from Gruta de las Maravillas (Aracena, Spain).</title>
        <authorList>
            <person name="Jurado V."/>
            <person name="Gutierrez-Patricio S."/>
            <person name="Gonzalez-Pimentel J.L."/>
            <person name="Laiz L."/>
            <person name="Saiz-Jimenez C."/>
        </authorList>
    </citation>
    <scope>NUCLEOTIDE SEQUENCE [LARGE SCALE GENOMIC DNA]</scope>
    <source>
        <strain evidence="2 3">DSM 19484</strain>
    </source>
</reference>
<proteinExistence type="predicted"/>
<dbReference type="SUPFAM" id="SSF51905">
    <property type="entry name" value="FAD/NAD(P)-binding domain"/>
    <property type="match status" value="1"/>
</dbReference>
<sequence length="518" mass="54967">MTRTIALIGAGPRALGALEALARLPGPARPRVTLFDPTPWPGAGANFAPDQSVLCLLNVALRGIDLPASPVGFPDLADWLGACDPDRYPQRAELGAYLMARLAALIEGGPLAVVRDARRIDRIAPDAGGWRVGDARFDQVLLVPGQPRSRPDDQLARWMAHRPDRVVPAYPDHRLLRRAQGWAGLTVAVRGLGLSTMDVLRLLTEGLGGRLRDGTYHRSGREPARILPFSLDGLPPFPKPGSQALDRALDPLPEETDAFRRALDHALTLPPDAAAEALIPPVARAAARILGCDPAIPAAWLRQEIRDPASQHQGGPRALLDHGIAMASGRAAPDAGYVIGALWRKWQNPLRRAFNPADPPAPTAKALIALDEGLKRYSYGPPLDMSERLAALIDAGLVDPRAADDPDITLTDRGWRLEGATRAEADVIVDAVLPPPALDRLDDPLLLDLQRRGLARAHPAGPGLDAGADGVLIGDRGPVPGLAALGRITMGRVIAADSIHDCFGAAADRWAAMAAAGA</sequence>
<comment type="caution">
    <text evidence="2">The sequence shown here is derived from an EMBL/GenBank/DDBJ whole genome shotgun (WGS) entry which is preliminary data.</text>
</comment>
<organism evidence="2 3">
    <name type="scientific">Paracoccus aestuarii</name>
    <dbReference type="NCBI Taxonomy" id="453842"/>
    <lineage>
        <taxon>Bacteria</taxon>
        <taxon>Pseudomonadati</taxon>
        <taxon>Pseudomonadota</taxon>
        <taxon>Alphaproteobacteria</taxon>
        <taxon>Rhodobacterales</taxon>
        <taxon>Paracoccaceae</taxon>
        <taxon>Paracoccus</taxon>
    </lineage>
</organism>
<evidence type="ECO:0000259" key="1">
    <source>
        <dbReference type="Pfam" id="PF13454"/>
    </source>
</evidence>
<dbReference type="EMBL" id="QZEV01000035">
    <property type="protein sequence ID" value="RJL04922.1"/>
    <property type="molecule type" value="Genomic_DNA"/>
</dbReference>
<feature type="domain" description="FAD-dependent urate hydroxylase HpyO/Asp monooxygenase CreE-like FAD/NAD(P)-binding" evidence="1">
    <location>
        <begin position="6"/>
        <end position="145"/>
    </location>
</feature>
<evidence type="ECO:0000313" key="2">
    <source>
        <dbReference type="EMBL" id="RJL04922.1"/>
    </source>
</evidence>
<keyword evidence="3" id="KW-1185">Reference proteome</keyword>
<dbReference type="InterPro" id="IPR052189">
    <property type="entry name" value="L-asp_N-monooxygenase_NS-form"/>
</dbReference>
<dbReference type="PANTHER" id="PTHR40254:SF1">
    <property type="entry name" value="BLR0577 PROTEIN"/>
    <property type="match status" value="1"/>
</dbReference>
<dbReference type="OrthoDB" id="6309046at2"/>
<dbReference type="PANTHER" id="PTHR40254">
    <property type="entry name" value="BLR0577 PROTEIN"/>
    <property type="match status" value="1"/>
</dbReference>
<protein>
    <recommendedName>
        <fullName evidence="1">FAD-dependent urate hydroxylase HpyO/Asp monooxygenase CreE-like FAD/NAD(P)-binding domain-containing protein</fullName>
    </recommendedName>
</protein>
<gene>
    <name evidence="2" type="ORF">D3P06_08785</name>
</gene>
<dbReference type="Proteomes" id="UP000285530">
    <property type="component" value="Unassembled WGS sequence"/>
</dbReference>
<dbReference type="Pfam" id="PF13454">
    <property type="entry name" value="NAD_binding_9"/>
    <property type="match status" value="1"/>
</dbReference>
<dbReference type="RefSeq" id="WP_119886212.1">
    <property type="nucleotide sequence ID" value="NZ_CP067169.1"/>
</dbReference>
<dbReference type="AlphaFoldDB" id="A0A418ZWP9"/>